<dbReference type="OrthoDB" id="296065at2759"/>
<dbReference type="AlphaFoldDB" id="A0A7J6NYK9"/>
<dbReference type="SUPFAM" id="SSF63867">
    <property type="entry name" value="MoeA C-terminal domain-like"/>
    <property type="match status" value="1"/>
</dbReference>
<dbReference type="InterPro" id="IPR005111">
    <property type="entry name" value="MoeA_C_domain_IV"/>
</dbReference>
<accession>A0A7J6NYK9</accession>
<evidence type="ECO:0000313" key="11">
    <source>
        <dbReference type="Proteomes" id="UP000541610"/>
    </source>
</evidence>
<dbReference type="InterPro" id="IPR008284">
    <property type="entry name" value="MoCF_biosynth_CS"/>
</dbReference>
<feature type="domain" description="MoaB/Mog" evidence="9">
    <location>
        <begin position="265"/>
        <end position="397"/>
    </location>
</feature>
<dbReference type="Pfam" id="PF03454">
    <property type="entry name" value="MoeA_C"/>
    <property type="match status" value="1"/>
</dbReference>
<keyword evidence="7" id="KW-0694">RNA-binding</keyword>
<dbReference type="InterPro" id="IPR005110">
    <property type="entry name" value="MoeA_linker/N"/>
</dbReference>
<dbReference type="Pfam" id="PF01170">
    <property type="entry name" value="UPF0020"/>
    <property type="match status" value="1"/>
</dbReference>
<dbReference type="InterPro" id="IPR059073">
    <property type="entry name" value="TRMT11_N"/>
</dbReference>
<dbReference type="PANTHER" id="PTHR10192:SF5">
    <property type="entry name" value="GEPHYRIN"/>
    <property type="match status" value="1"/>
</dbReference>
<dbReference type="PANTHER" id="PTHR10192">
    <property type="entry name" value="MOLYBDOPTERIN BIOSYNTHESIS PROTEIN"/>
    <property type="match status" value="1"/>
</dbReference>
<name>A0A7J6NYK9_PEROL</name>
<dbReference type="Gene3D" id="2.170.190.11">
    <property type="entry name" value="Molybdopterin biosynthesis moea protein, domain 3"/>
    <property type="match status" value="1"/>
</dbReference>
<dbReference type="InterPro" id="IPR000241">
    <property type="entry name" value="RlmKL-like_Mtase"/>
</dbReference>
<keyword evidence="7 10" id="KW-0808">Transferase</keyword>
<dbReference type="GO" id="GO:0160102">
    <property type="term" value="F:tRNA (guanine(10)-N2)-methyltransferase activity"/>
    <property type="evidence" value="ECO:0007669"/>
    <property type="project" value="InterPro"/>
</dbReference>
<comment type="caution">
    <text evidence="10">The sequence shown here is derived from an EMBL/GenBank/DDBJ whole genome shotgun (WGS) entry which is preliminary data.</text>
</comment>
<dbReference type="Pfam" id="PF03453">
    <property type="entry name" value="MoeA_N"/>
    <property type="match status" value="1"/>
</dbReference>
<dbReference type="Proteomes" id="UP000541610">
    <property type="component" value="Unassembled WGS sequence"/>
</dbReference>
<dbReference type="InterPro" id="IPR036425">
    <property type="entry name" value="MoaB/Mog-like_dom_sf"/>
</dbReference>
<evidence type="ECO:0000256" key="5">
    <source>
        <dbReference type="ARBA" id="ARBA00022555"/>
    </source>
</evidence>
<evidence type="ECO:0000256" key="8">
    <source>
        <dbReference type="SAM" id="MobiDB-lite"/>
    </source>
</evidence>
<organism evidence="10 11">
    <name type="scientific">Perkinsus olseni</name>
    <name type="common">Perkinsus atlanticus</name>
    <dbReference type="NCBI Taxonomy" id="32597"/>
    <lineage>
        <taxon>Eukaryota</taxon>
        <taxon>Sar</taxon>
        <taxon>Alveolata</taxon>
        <taxon>Perkinsozoa</taxon>
        <taxon>Perkinsea</taxon>
        <taxon>Perkinsida</taxon>
        <taxon>Perkinsidae</taxon>
        <taxon>Perkinsus</taxon>
    </lineage>
</organism>
<evidence type="ECO:0000259" key="9">
    <source>
        <dbReference type="SMART" id="SM00852"/>
    </source>
</evidence>
<dbReference type="EMBL" id="JABANP010000161">
    <property type="protein sequence ID" value="KAF4688131.1"/>
    <property type="molecule type" value="Genomic_DNA"/>
</dbReference>
<dbReference type="Pfam" id="PF25904">
    <property type="entry name" value="Tmrp11_N"/>
    <property type="match status" value="1"/>
</dbReference>
<dbReference type="UniPathway" id="UPA00344"/>
<dbReference type="Gene3D" id="3.90.105.10">
    <property type="entry name" value="Molybdopterin biosynthesis moea protein, domain 2"/>
    <property type="match status" value="1"/>
</dbReference>
<protein>
    <submittedName>
        <fullName evidence="10">tRNA methyltransferase 11</fullName>
    </submittedName>
</protein>
<keyword evidence="7" id="KW-0819">tRNA processing</keyword>
<dbReference type="PROSITE" id="PS00092">
    <property type="entry name" value="N6_MTASE"/>
    <property type="match status" value="1"/>
</dbReference>
<comment type="similarity">
    <text evidence="7">Belongs to the class I-like SAM-binding methyltransferase superfamily. TRM11 methyltransferase family.</text>
</comment>
<dbReference type="Gene3D" id="2.40.340.10">
    <property type="entry name" value="MoeA, C-terminal, domain IV"/>
    <property type="match status" value="1"/>
</dbReference>
<dbReference type="SUPFAM" id="SSF53218">
    <property type="entry name" value="Molybdenum cofactor biosynthesis proteins"/>
    <property type="match status" value="2"/>
</dbReference>
<dbReference type="GO" id="GO:0032259">
    <property type="term" value="P:methylation"/>
    <property type="evidence" value="ECO:0007669"/>
    <property type="project" value="UniProtKB-UniRule"/>
</dbReference>
<dbReference type="InterPro" id="IPR002052">
    <property type="entry name" value="DNA_methylase_N6_adenine_CS"/>
</dbReference>
<evidence type="ECO:0000256" key="7">
    <source>
        <dbReference type="PROSITE-ProRule" id="PRU00959"/>
    </source>
</evidence>
<evidence type="ECO:0000256" key="6">
    <source>
        <dbReference type="ARBA" id="ARBA00023150"/>
    </source>
</evidence>
<comment type="subcellular location">
    <subcellularLocation>
        <location evidence="1">Cytoplasm</location>
    </subcellularLocation>
</comment>
<evidence type="ECO:0000256" key="3">
    <source>
        <dbReference type="ARBA" id="ARBA00007589"/>
    </source>
</evidence>
<comment type="similarity">
    <text evidence="4">In the C-terminal section; belongs to the MoeA family.</text>
</comment>
<dbReference type="InterPro" id="IPR038987">
    <property type="entry name" value="MoeA-like"/>
</dbReference>
<dbReference type="Gene3D" id="3.40.980.10">
    <property type="entry name" value="MoaB/Mog-like domain"/>
    <property type="match status" value="2"/>
</dbReference>
<feature type="region of interest" description="Disordered" evidence="8">
    <location>
        <begin position="1141"/>
        <end position="1166"/>
    </location>
</feature>
<evidence type="ECO:0000256" key="4">
    <source>
        <dbReference type="ARBA" id="ARBA00008339"/>
    </source>
</evidence>
<keyword evidence="7" id="KW-0949">S-adenosyl-L-methionine</keyword>
<dbReference type="GO" id="GO:0006777">
    <property type="term" value="P:Mo-molybdopterin cofactor biosynthetic process"/>
    <property type="evidence" value="ECO:0007669"/>
    <property type="project" value="UniProtKB-KW"/>
</dbReference>
<feature type="domain" description="MoaB/Mog" evidence="9">
    <location>
        <begin position="556"/>
        <end position="703"/>
    </location>
</feature>
<keyword evidence="7 10" id="KW-0489">Methyltransferase</keyword>
<dbReference type="PROSITE" id="PS01079">
    <property type="entry name" value="MOCF_BIOSYNTHESIS_2"/>
    <property type="match status" value="1"/>
</dbReference>
<dbReference type="InterPro" id="IPR036810">
    <property type="entry name" value="SMc04008-like_sf"/>
</dbReference>
<evidence type="ECO:0000256" key="1">
    <source>
        <dbReference type="ARBA" id="ARBA00004496"/>
    </source>
</evidence>
<dbReference type="SUPFAM" id="SSF158757">
    <property type="entry name" value="SMc04008-like"/>
    <property type="match status" value="1"/>
</dbReference>
<dbReference type="SUPFAM" id="SSF63882">
    <property type="entry name" value="MoeA N-terminal region -like"/>
    <property type="match status" value="1"/>
</dbReference>
<gene>
    <name evidence="10" type="primary">TRMT11</name>
    <name evidence="10" type="ORF">FOZ60_003138</name>
</gene>
<dbReference type="GO" id="GO:0005829">
    <property type="term" value="C:cytosol"/>
    <property type="evidence" value="ECO:0007669"/>
    <property type="project" value="TreeGrafter"/>
</dbReference>
<dbReference type="Gene3D" id="3.40.50.150">
    <property type="entry name" value="Vaccinia Virus protein VP39"/>
    <property type="match status" value="1"/>
</dbReference>
<reference evidence="10 11" key="1">
    <citation type="submission" date="2020-04" db="EMBL/GenBank/DDBJ databases">
        <title>Perkinsus olseni comparative genomics.</title>
        <authorList>
            <person name="Bogema D.R."/>
        </authorList>
    </citation>
    <scope>NUCLEOTIDE SEQUENCE [LARGE SCALE GENOMIC DNA]</scope>
    <source>
        <strain evidence="10">00978-12</strain>
    </source>
</reference>
<evidence type="ECO:0000313" key="10">
    <source>
        <dbReference type="EMBL" id="KAF4688131.1"/>
    </source>
</evidence>
<dbReference type="PROSITE" id="PS51627">
    <property type="entry name" value="SAM_MT_TRM11"/>
    <property type="match status" value="1"/>
</dbReference>
<dbReference type="Pfam" id="PF00994">
    <property type="entry name" value="MoCF_biosynth"/>
    <property type="match status" value="2"/>
</dbReference>
<keyword evidence="6" id="KW-0501">Molybdenum cofactor biosynthesis</keyword>
<sequence>MYCLEHMSPSLVAMSYDIRCFMIKKLPFLRSWLSPARVLGLHHMSAAAHLPPSAAPEAARSSLVPPKEYPMLSVEECREKIRQVLLGYQTTFRARKSTLEPEQLPVPDALGRVLAADVYAKDPFPQWPTSIMDGFLVWPVAESHSSVKSRNGIPYRELRVVSNVTAGHGLASISEPEEAAYVTTGTLVESADLAVVKIEDCEISGDIVLVPVVGVVAGLNLRSVGSDIDKGGRVAPGGATLTPALLALLKGTSAVCDVMPVVKVAVVSSGDELINEQADTNGPMLHALLVERFGSAVEVHRVPPLVDDYDQTRQALLDLAASNDIVITTGAVSKGSKDFIKRVLEEEGEVLSGEVCLKPGKPTTFATLRGTPFFGLPGNPASAYVAFFVFVEPFLKALLHNNEMRGPEEVYVTLAEAMRQTDPVRPEFVRATVAATPDGRLVARGVTGGCSQRSSRLLSCVGVNALVRLPAGAGTIPKGARMPCLLTDRVEPVRDGDDTIMDDVEAEAFAFRRLVAWLQERTDVQNIDLMNLAGFCRPSIHHHTSPPSASTEIALGVVTCSDRASQGVYDDKAGPLVARLCGKADASVVVVPDDVSSIQRAITDLRDRHGCGLVITTGGTGFSKRDVTPEAVLPMLEKRATGIEHMLLRYGQERSKSGLFTYLSRPVAGVLKGSPACVVVTLPGSPRAVEEILGCEQIDCFSSPPMSSSSGVVEAVESWPVYLVWFIHHNSYYNLRFHELEALADLCGNVSKESLYAVEEDMKATPTHPPTALVESPWVYVRLPNDEVAKAIAERAVLVKAILSVWGTGKTIPETIEDVNKHMPREKRRQIITDELSFKYKLFAFGRKFTSRERQELMDSFGCLWDGDEKVDIENAKTVLWLISEYEHTSGPGGAGNKKASKIKRHFCAREVAAGRYEDKQEPYFARYELTCRPVLGPTSLDNELAFIMANLAKIERGKIVYDCFVGTGGLALTASHFGAFVMGSDIDIRVLRGHRVAYANEGKSPLLDAVPGDSGPKDISIFRNFLCYGLARPEIIHADMAAPFWRKDAKADGFVDVILTDPPYGIRAGTKRVGAKTEHVIADRTTYVPQKVRYETNEVMDDLLQRAVHILVDNGMLVYLLPIELSQLFTPEELDVMEKSQEMAGDNPAERTRKRKRKQEAAARGKVAASTRVILRDETVMMSRAGQGPKGEASSEGDAQCVQYRDVYAPETARDLPFLTESNYLRLLPPCPKELEVVSVSLQILSAGLGRLVVSMRRLPR</sequence>
<dbReference type="InterPro" id="IPR036135">
    <property type="entry name" value="MoeA_linker/N_sf"/>
</dbReference>
<keyword evidence="5 7" id="KW-0820">tRNA-binding</keyword>
<dbReference type="InterPro" id="IPR029063">
    <property type="entry name" value="SAM-dependent_MTases_sf"/>
</dbReference>
<comment type="similarity">
    <text evidence="3">In the N-terminal section; belongs to the MoaB/Mog family.</text>
</comment>
<dbReference type="GO" id="GO:0061599">
    <property type="term" value="F:molybdopterin molybdotransferase activity"/>
    <property type="evidence" value="ECO:0007669"/>
    <property type="project" value="TreeGrafter"/>
</dbReference>
<dbReference type="InterPro" id="IPR036688">
    <property type="entry name" value="MoeA_C_domain_IV_sf"/>
</dbReference>
<comment type="pathway">
    <text evidence="2">Cofactor biosynthesis; molybdopterin biosynthesis.</text>
</comment>
<dbReference type="NCBIfam" id="TIGR00177">
    <property type="entry name" value="molyb_syn"/>
    <property type="match status" value="1"/>
</dbReference>
<dbReference type="GO" id="GO:0043527">
    <property type="term" value="C:tRNA methyltransferase complex"/>
    <property type="evidence" value="ECO:0007669"/>
    <property type="project" value="UniProtKB-ARBA"/>
</dbReference>
<dbReference type="InterPro" id="IPR001453">
    <property type="entry name" value="MoaB/Mog_dom"/>
</dbReference>
<dbReference type="GO" id="GO:0000049">
    <property type="term" value="F:tRNA binding"/>
    <property type="evidence" value="ECO:0007669"/>
    <property type="project" value="UniProtKB-UniRule"/>
</dbReference>
<dbReference type="InterPro" id="IPR016691">
    <property type="entry name" value="TRMT11"/>
</dbReference>
<proteinExistence type="inferred from homology"/>
<dbReference type="GO" id="GO:0008033">
    <property type="term" value="P:tRNA processing"/>
    <property type="evidence" value="ECO:0007669"/>
    <property type="project" value="UniProtKB-UniRule"/>
</dbReference>
<dbReference type="PROSITE" id="PS01078">
    <property type="entry name" value="MOCF_BIOSYNTHESIS_1"/>
    <property type="match status" value="1"/>
</dbReference>
<dbReference type="SMART" id="SM00852">
    <property type="entry name" value="MoCF_biosynth"/>
    <property type="match status" value="2"/>
</dbReference>
<dbReference type="SUPFAM" id="SSF53335">
    <property type="entry name" value="S-adenosyl-L-methionine-dependent methyltransferases"/>
    <property type="match status" value="1"/>
</dbReference>
<dbReference type="CDD" id="cd00887">
    <property type="entry name" value="MoeA"/>
    <property type="match status" value="1"/>
</dbReference>
<evidence type="ECO:0000256" key="2">
    <source>
        <dbReference type="ARBA" id="ARBA00005046"/>
    </source>
</evidence>